<evidence type="ECO:0000256" key="1">
    <source>
        <dbReference type="SAM" id="MobiDB-lite"/>
    </source>
</evidence>
<name>A0A7R9HPP9_9NEOP</name>
<feature type="region of interest" description="Disordered" evidence="1">
    <location>
        <begin position="1"/>
        <end position="22"/>
    </location>
</feature>
<reference evidence="2" key="1">
    <citation type="submission" date="2020-11" db="EMBL/GenBank/DDBJ databases">
        <authorList>
            <person name="Tran Van P."/>
        </authorList>
    </citation>
    <scope>NUCLEOTIDE SEQUENCE</scope>
</reference>
<gene>
    <name evidence="2" type="ORF">TMSB3V08_LOCUS7141</name>
</gene>
<sequence length="286" mass="31667">MASKYRKLSRPLGTPTKQDQDAALPSEMISSARNLCNYLAIRVKKAAVHEGNKRVRYCKEIGKVELEEVNPHLRGGRVENHLGKPPVHPTEIRTPISPSSAVELNTTSALANYATEAGSVPAFVWRESGNPFRKNTLSTPGRDLNLDLPVSGNLVYCKRSALVHAATEAGRDGCVCVCVRACVRASACVRARVCVRVRACACVCVRERAVDRLSKIVGPWMYYLSHLDLTRIGEHADKGRLAQHQEHLLYSLYSTDKLGSRMLSEIAPHNDLLPFHYKNSVWKVGV</sequence>
<dbReference type="EMBL" id="OB794477">
    <property type="protein sequence ID" value="CAD7430383.1"/>
    <property type="molecule type" value="Genomic_DNA"/>
</dbReference>
<organism evidence="2">
    <name type="scientific">Timema monikensis</name>
    <dbReference type="NCBI Taxonomy" id="170555"/>
    <lineage>
        <taxon>Eukaryota</taxon>
        <taxon>Metazoa</taxon>
        <taxon>Ecdysozoa</taxon>
        <taxon>Arthropoda</taxon>
        <taxon>Hexapoda</taxon>
        <taxon>Insecta</taxon>
        <taxon>Pterygota</taxon>
        <taxon>Neoptera</taxon>
        <taxon>Polyneoptera</taxon>
        <taxon>Phasmatodea</taxon>
        <taxon>Timematodea</taxon>
        <taxon>Timematoidea</taxon>
        <taxon>Timematidae</taxon>
        <taxon>Timema</taxon>
    </lineage>
</organism>
<proteinExistence type="predicted"/>
<dbReference type="AlphaFoldDB" id="A0A7R9HPP9"/>
<protein>
    <submittedName>
        <fullName evidence="2">Uncharacterized protein</fullName>
    </submittedName>
</protein>
<feature type="region of interest" description="Disordered" evidence="1">
    <location>
        <begin position="76"/>
        <end position="95"/>
    </location>
</feature>
<evidence type="ECO:0000313" key="2">
    <source>
        <dbReference type="EMBL" id="CAD7430383.1"/>
    </source>
</evidence>
<accession>A0A7R9HPP9</accession>